<feature type="coiled-coil region" evidence="1">
    <location>
        <begin position="90"/>
        <end position="151"/>
    </location>
</feature>
<evidence type="ECO:0000313" key="4">
    <source>
        <dbReference type="EnsemblFungi" id="EJT75789"/>
    </source>
</evidence>
<evidence type="ECO:0000256" key="2">
    <source>
        <dbReference type="SAM" id="MobiDB-lite"/>
    </source>
</evidence>
<dbReference type="STRING" id="644352.J3NWQ7"/>
<dbReference type="RefSeq" id="XP_009221789.1">
    <property type="nucleotide sequence ID" value="XM_009223525.1"/>
</dbReference>
<reference evidence="3" key="2">
    <citation type="submission" date="2010-07" db="EMBL/GenBank/DDBJ databases">
        <authorList>
            <consortium name="The Broad Institute Genome Sequencing Platform"/>
            <consortium name="Broad Institute Genome Sequencing Center for Infectious Disease"/>
            <person name="Ma L.-J."/>
            <person name="Dead R."/>
            <person name="Young S."/>
            <person name="Zeng Q."/>
            <person name="Koehrsen M."/>
            <person name="Alvarado L."/>
            <person name="Berlin A."/>
            <person name="Chapman S.B."/>
            <person name="Chen Z."/>
            <person name="Freedman E."/>
            <person name="Gellesch M."/>
            <person name="Goldberg J."/>
            <person name="Griggs A."/>
            <person name="Gujja S."/>
            <person name="Heilman E.R."/>
            <person name="Heiman D."/>
            <person name="Hepburn T."/>
            <person name="Howarth C."/>
            <person name="Jen D."/>
            <person name="Larson L."/>
            <person name="Mehta T."/>
            <person name="Neiman D."/>
            <person name="Pearson M."/>
            <person name="Roberts A."/>
            <person name="Saif S."/>
            <person name="Shea T."/>
            <person name="Shenoy N."/>
            <person name="Sisk P."/>
            <person name="Stolte C."/>
            <person name="Sykes S."/>
            <person name="Walk T."/>
            <person name="White J."/>
            <person name="Yandava C."/>
            <person name="Haas B."/>
            <person name="Nusbaum C."/>
            <person name="Birren B."/>
        </authorList>
    </citation>
    <scope>NUCLEOTIDE SEQUENCE</scope>
    <source>
        <strain evidence="3">R3-111a-1</strain>
    </source>
</reference>
<dbReference type="OrthoDB" id="2562743at2759"/>
<dbReference type="PANTHER" id="PTHR21974">
    <property type="entry name" value="RE15880P"/>
    <property type="match status" value="1"/>
</dbReference>
<evidence type="ECO:0000313" key="3">
    <source>
        <dbReference type="EMBL" id="EJT75789.1"/>
    </source>
</evidence>
<evidence type="ECO:0000256" key="1">
    <source>
        <dbReference type="SAM" id="Coils"/>
    </source>
</evidence>
<feature type="region of interest" description="Disordered" evidence="2">
    <location>
        <begin position="348"/>
        <end position="374"/>
    </location>
</feature>
<evidence type="ECO:0000313" key="5">
    <source>
        <dbReference type="Proteomes" id="UP000006039"/>
    </source>
</evidence>
<dbReference type="PANTHER" id="PTHR21974:SF2">
    <property type="entry name" value="RE15880P"/>
    <property type="match status" value="1"/>
</dbReference>
<gene>
    <name evidence="4" type="primary">20346177</name>
    <name evidence="3" type="ORF">GGTG_05719</name>
</gene>
<dbReference type="GeneID" id="20346177"/>
<dbReference type="AlphaFoldDB" id="J3NWQ7"/>
<reference evidence="4" key="4">
    <citation type="journal article" date="2015" name="G3 (Bethesda)">
        <title>Genome sequences of three phytopathogenic species of the Magnaporthaceae family of fungi.</title>
        <authorList>
            <person name="Okagaki L.H."/>
            <person name="Nunes C.C."/>
            <person name="Sailsbery J."/>
            <person name="Clay B."/>
            <person name="Brown D."/>
            <person name="John T."/>
            <person name="Oh Y."/>
            <person name="Young N."/>
            <person name="Fitzgerald M."/>
            <person name="Haas B.J."/>
            <person name="Zeng Q."/>
            <person name="Young S."/>
            <person name="Adiconis X."/>
            <person name="Fan L."/>
            <person name="Levin J.Z."/>
            <person name="Mitchell T.K."/>
            <person name="Okubara P.A."/>
            <person name="Farman M.L."/>
            <person name="Kohn L.M."/>
            <person name="Birren B."/>
            <person name="Ma L.-J."/>
            <person name="Dean R.A."/>
        </authorList>
    </citation>
    <scope>NUCLEOTIDE SEQUENCE</scope>
    <source>
        <strain evidence="4">R3-111a-1</strain>
    </source>
</reference>
<reference evidence="3" key="3">
    <citation type="submission" date="2010-09" db="EMBL/GenBank/DDBJ databases">
        <title>Annotation of Gaeumannomyces graminis var. tritici R3-111a-1.</title>
        <authorList>
            <consortium name="The Broad Institute Genome Sequencing Platform"/>
            <person name="Ma L.-J."/>
            <person name="Dead R."/>
            <person name="Young S.K."/>
            <person name="Zeng Q."/>
            <person name="Gargeya S."/>
            <person name="Fitzgerald M."/>
            <person name="Haas B."/>
            <person name="Abouelleil A."/>
            <person name="Alvarado L."/>
            <person name="Arachchi H.M."/>
            <person name="Berlin A."/>
            <person name="Brown A."/>
            <person name="Chapman S.B."/>
            <person name="Chen Z."/>
            <person name="Dunbar C."/>
            <person name="Freedman E."/>
            <person name="Gearin G."/>
            <person name="Gellesch M."/>
            <person name="Goldberg J."/>
            <person name="Griggs A."/>
            <person name="Gujja S."/>
            <person name="Heiman D."/>
            <person name="Howarth C."/>
            <person name="Larson L."/>
            <person name="Lui A."/>
            <person name="MacDonald P.J.P."/>
            <person name="Mehta T."/>
            <person name="Montmayeur A."/>
            <person name="Murphy C."/>
            <person name="Neiman D."/>
            <person name="Pearson M."/>
            <person name="Priest M."/>
            <person name="Roberts A."/>
            <person name="Saif S."/>
            <person name="Shea T."/>
            <person name="Shenoy N."/>
            <person name="Sisk P."/>
            <person name="Stolte C."/>
            <person name="Sykes S."/>
            <person name="Yandava C."/>
            <person name="Wortman J."/>
            <person name="Nusbaum C."/>
            <person name="Birren B."/>
        </authorList>
    </citation>
    <scope>NUCLEOTIDE SEQUENCE</scope>
    <source>
        <strain evidence="3">R3-111a-1</strain>
    </source>
</reference>
<dbReference type="VEuPathDB" id="FungiDB:GGTG_05719"/>
<sequence length="374" mass="42012">MATVHEKIQVAFARNAELVSTLRETDHAEPDLENHNRYIADLDRQLQESVRRTDQLGRARAKELKDHERYRDSVMRRFIFKAAGQGDKFARRAEREEREYFEALQESHRESEARAGLEAMLRDAHAARSGLEDAARRHRSAQAELDGLYDDIFRGPTPGFPEEDAREREAHEALQAYHDTRVRAEGEAHAGRMLAEAQARARDAAAQMERALTASRHDIFGGGSWADAMERNALHRADVLAREARTLALNARLASPLVDAGSLPPVNVAHGSILSDVLFDNIFTDLQFHNKIKASRLEVQRLRAAVDGLAADCNARRARLAADLEEKEVLLESTRLALQETRQRVFQRYSDDNDTAALPAPPTPPKDAPPPFTP</sequence>
<organism evidence="3">
    <name type="scientific">Gaeumannomyces tritici (strain R3-111a-1)</name>
    <name type="common">Wheat and barley take-all root rot fungus</name>
    <name type="synonym">Gaeumannomyces graminis var. tritici</name>
    <dbReference type="NCBI Taxonomy" id="644352"/>
    <lineage>
        <taxon>Eukaryota</taxon>
        <taxon>Fungi</taxon>
        <taxon>Dikarya</taxon>
        <taxon>Ascomycota</taxon>
        <taxon>Pezizomycotina</taxon>
        <taxon>Sordariomycetes</taxon>
        <taxon>Sordariomycetidae</taxon>
        <taxon>Magnaporthales</taxon>
        <taxon>Magnaporthaceae</taxon>
        <taxon>Gaeumannomyces</taxon>
    </lineage>
</organism>
<protein>
    <submittedName>
        <fullName evidence="3 4">Uncharacterized protein</fullName>
    </submittedName>
</protein>
<dbReference type="EMBL" id="GL385397">
    <property type="protein sequence ID" value="EJT75789.1"/>
    <property type="molecule type" value="Genomic_DNA"/>
</dbReference>
<proteinExistence type="predicted"/>
<reference evidence="4" key="5">
    <citation type="submission" date="2018-04" db="UniProtKB">
        <authorList>
            <consortium name="EnsemblFungi"/>
        </authorList>
    </citation>
    <scope>IDENTIFICATION</scope>
    <source>
        <strain evidence="4">R3-111a-1</strain>
    </source>
</reference>
<keyword evidence="5" id="KW-1185">Reference proteome</keyword>
<feature type="compositionally biased region" description="Pro residues" evidence="2">
    <location>
        <begin position="359"/>
        <end position="374"/>
    </location>
</feature>
<dbReference type="EnsemblFungi" id="EJT75789">
    <property type="protein sequence ID" value="EJT75789"/>
    <property type="gene ID" value="GGTG_05719"/>
</dbReference>
<name>J3NWQ7_GAET3</name>
<dbReference type="eggNOG" id="ENOG502RXPA">
    <property type="taxonomic scope" value="Eukaryota"/>
</dbReference>
<reference evidence="5" key="1">
    <citation type="submission" date="2010-07" db="EMBL/GenBank/DDBJ databases">
        <title>The genome sequence of Gaeumannomyces graminis var. tritici strain R3-111a-1.</title>
        <authorList>
            <consortium name="The Broad Institute Genome Sequencing Platform"/>
            <person name="Ma L.-J."/>
            <person name="Dead R."/>
            <person name="Young S."/>
            <person name="Zeng Q."/>
            <person name="Koehrsen M."/>
            <person name="Alvarado L."/>
            <person name="Berlin A."/>
            <person name="Chapman S.B."/>
            <person name="Chen Z."/>
            <person name="Freedman E."/>
            <person name="Gellesch M."/>
            <person name="Goldberg J."/>
            <person name="Griggs A."/>
            <person name="Gujja S."/>
            <person name="Heilman E.R."/>
            <person name="Heiman D."/>
            <person name="Hepburn T."/>
            <person name="Howarth C."/>
            <person name="Jen D."/>
            <person name="Larson L."/>
            <person name="Mehta T."/>
            <person name="Neiman D."/>
            <person name="Pearson M."/>
            <person name="Roberts A."/>
            <person name="Saif S."/>
            <person name="Shea T."/>
            <person name="Shenoy N."/>
            <person name="Sisk P."/>
            <person name="Stolte C."/>
            <person name="Sykes S."/>
            <person name="Walk T."/>
            <person name="White J."/>
            <person name="Yandava C."/>
            <person name="Haas B."/>
            <person name="Nusbaum C."/>
            <person name="Birren B."/>
        </authorList>
    </citation>
    <scope>NUCLEOTIDE SEQUENCE [LARGE SCALE GENOMIC DNA]</scope>
    <source>
        <strain evidence="5">R3-111a-1</strain>
    </source>
</reference>
<accession>J3NWQ7</accession>
<keyword evidence="1" id="KW-0175">Coiled coil</keyword>
<dbReference type="Proteomes" id="UP000006039">
    <property type="component" value="Unassembled WGS sequence"/>
</dbReference>
<dbReference type="HOGENOM" id="CLU_044873_1_0_1"/>